<dbReference type="InterPro" id="IPR008984">
    <property type="entry name" value="SMAD_FHA_dom_sf"/>
</dbReference>
<name>A0ABX2A0I7_9MICO</name>
<sequence length="585" mass="59446">MTTAEYTEGTARAIVRGDTVVLLPEPVSAELVDRVWAVLPDASAPDGDAGAPSGGVVAVVGVLAHVSGTLTDIPPFAVATWDASRRTARVAVRGTAASVVVTTDDGEAEITGADVLMWAERVVEGATGIHVRSAGAESAAPVWPLLGGVVRASTVRCGEHEHASTTTAAAPAAPDLETPDDPGTWPVPGQRTLVAPSDAPLSQETIVGSVEAPPVPTGASPAEEPVAPAAAPGSTDADPARDAGASVASADAEPGPGDPGVSENTMLGDDGDGYEHLFGDTVFRRVEDAAVRVVEEDDDAPSDAVPPVEPAAVEPVPSAPVSSLTLAPDAPSQPDLAPGDGLIAEVPGAGGPPPSSPLAGTPGAVSRAAAVDSAPQAGPSVDAGQDGLDDHDGHTIMSGELAALREAAGDVPQFSVPAPPGAQDVLALTCPQGHPNPPTRELCRTCRTPLDGDPRLVPRPLLGRILVSSGVATGGTIDVDGGQAVELDRDVVVGRRPRTSTTSADRIPRLVTVTSPQHDISRSHVEVTLEEWHVLVEDLATTNGTMLLRPGQEPRRLHPHQKEIVADGDVVELGDGVTLTFEGIW</sequence>
<evidence type="ECO:0000313" key="5">
    <source>
        <dbReference type="Proteomes" id="UP000757540"/>
    </source>
</evidence>
<evidence type="ECO:0000256" key="1">
    <source>
        <dbReference type="ARBA" id="ARBA00022553"/>
    </source>
</evidence>
<evidence type="ECO:0000313" key="4">
    <source>
        <dbReference type="EMBL" id="NOV96174.1"/>
    </source>
</evidence>
<proteinExistence type="predicted"/>
<protein>
    <recommendedName>
        <fullName evidence="3">FHA domain-containing protein</fullName>
    </recommendedName>
</protein>
<feature type="region of interest" description="Disordered" evidence="2">
    <location>
        <begin position="295"/>
        <end position="394"/>
    </location>
</feature>
<dbReference type="PROSITE" id="PS50006">
    <property type="entry name" value="FHA_DOMAIN"/>
    <property type="match status" value="1"/>
</dbReference>
<feature type="region of interest" description="Disordered" evidence="2">
    <location>
        <begin position="210"/>
        <end position="273"/>
    </location>
</feature>
<dbReference type="SUPFAM" id="SSF49879">
    <property type="entry name" value="SMAD/FHA domain"/>
    <property type="match status" value="1"/>
</dbReference>
<gene>
    <name evidence="4" type="ORF">HDG69_000727</name>
</gene>
<feature type="compositionally biased region" description="Low complexity" evidence="2">
    <location>
        <begin position="302"/>
        <end position="323"/>
    </location>
</feature>
<feature type="domain" description="FHA" evidence="3">
    <location>
        <begin position="491"/>
        <end position="547"/>
    </location>
</feature>
<dbReference type="InterPro" id="IPR000253">
    <property type="entry name" value="FHA_dom"/>
</dbReference>
<dbReference type="RefSeq" id="WP_171782401.1">
    <property type="nucleotide sequence ID" value="NZ_BAAAML010000002.1"/>
</dbReference>
<dbReference type="Pfam" id="PF00498">
    <property type="entry name" value="FHA"/>
    <property type="match status" value="1"/>
</dbReference>
<dbReference type="Proteomes" id="UP000757540">
    <property type="component" value="Unassembled WGS sequence"/>
</dbReference>
<feature type="compositionally biased region" description="Low complexity" evidence="2">
    <location>
        <begin position="164"/>
        <end position="176"/>
    </location>
</feature>
<evidence type="ECO:0000259" key="3">
    <source>
        <dbReference type="PROSITE" id="PS50006"/>
    </source>
</evidence>
<comment type="caution">
    <text evidence="4">The sequence shown here is derived from an EMBL/GenBank/DDBJ whole genome shotgun (WGS) entry which is preliminary data.</text>
</comment>
<evidence type="ECO:0000256" key="2">
    <source>
        <dbReference type="SAM" id="MobiDB-lite"/>
    </source>
</evidence>
<feature type="region of interest" description="Disordered" evidence="2">
    <location>
        <begin position="160"/>
        <end position="195"/>
    </location>
</feature>
<dbReference type="CDD" id="cd00060">
    <property type="entry name" value="FHA"/>
    <property type="match status" value="1"/>
</dbReference>
<dbReference type="EMBL" id="JABEZU010000001">
    <property type="protein sequence ID" value="NOV96174.1"/>
    <property type="molecule type" value="Genomic_DNA"/>
</dbReference>
<feature type="compositionally biased region" description="Low complexity" evidence="2">
    <location>
        <begin position="218"/>
        <end position="234"/>
    </location>
</feature>
<keyword evidence="1" id="KW-0597">Phosphoprotein</keyword>
<organism evidence="4 5">
    <name type="scientific">Isoptericola halotolerans</name>
    <dbReference type="NCBI Taxonomy" id="300560"/>
    <lineage>
        <taxon>Bacteria</taxon>
        <taxon>Bacillati</taxon>
        <taxon>Actinomycetota</taxon>
        <taxon>Actinomycetes</taxon>
        <taxon>Micrococcales</taxon>
        <taxon>Promicromonosporaceae</taxon>
        <taxon>Isoptericola</taxon>
    </lineage>
</organism>
<accession>A0ABX2A0I7</accession>
<reference evidence="4 5" key="1">
    <citation type="submission" date="2020-05" db="EMBL/GenBank/DDBJ databases">
        <title>Genomic Encyclopedia of Type Strains, Phase III (KMG-III): the genomes of soil and plant-associated and newly described type strains.</title>
        <authorList>
            <person name="Whitman W."/>
        </authorList>
    </citation>
    <scope>NUCLEOTIDE SEQUENCE [LARGE SCALE GENOMIC DNA]</scope>
    <source>
        <strain evidence="4 5">KCTC 19046</strain>
    </source>
</reference>
<dbReference type="Gene3D" id="2.60.200.20">
    <property type="match status" value="1"/>
</dbReference>
<keyword evidence="5" id="KW-1185">Reference proteome</keyword>